<evidence type="ECO:0000256" key="6">
    <source>
        <dbReference type="ARBA" id="ARBA00022967"/>
    </source>
</evidence>
<feature type="transmembrane region" description="Helical" evidence="11">
    <location>
        <begin position="107"/>
        <end position="126"/>
    </location>
</feature>
<keyword evidence="4 10" id="KW-1003">Cell membrane</keyword>
<accession>A0ABP9FIV4</accession>
<dbReference type="PIRSF" id="PIRSF017385">
    <property type="entry name" value="CtaF"/>
    <property type="match status" value="1"/>
</dbReference>
<gene>
    <name evidence="12" type="ORF">GCM10025789_23960</name>
</gene>
<evidence type="ECO:0000313" key="12">
    <source>
        <dbReference type="EMBL" id="GAA4904139.1"/>
    </source>
</evidence>
<evidence type="ECO:0000256" key="1">
    <source>
        <dbReference type="ARBA" id="ARBA00002536"/>
    </source>
</evidence>
<keyword evidence="7 11" id="KW-1133">Transmembrane helix</keyword>
<protein>
    <recommendedName>
        <fullName evidence="10">Cytochrome c oxidase polypeptide 4</fullName>
        <ecNumber evidence="10">7.1.1.9</ecNumber>
    </recommendedName>
    <alternativeName>
        <fullName evidence="10">Cytochrome aa3 subunit 4</fullName>
    </alternativeName>
    <alternativeName>
        <fullName evidence="10">Cytochrome c oxidase polypeptide IV</fullName>
    </alternativeName>
</protein>
<dbReference type="EC" id="7.1.1.9" evidence="10"/>
<keyword evidence="8 10" id="KW-0472">Membrane</keyword>
<dbReference type="Pfam" id="PF12270">
    <property type="entry name" value="Cyt_c_ox_IV"/>
    <property type="match status" value="1"/>
</dbReference>
<comment type="subunit">
    <text evidence="10">Associates with subunits I, II and III to form cytochrome c oxidase.</text>
</comment>
<evidence type="ECO:0000256" key="3">
    <source>
        <dbReference type="ARBA" id="ARBA00006870"/>
    </source>
</evidence>
<dbReference type="InterPro" id="IPR021050">
    <property type="entry name" value="Cyt_c_oxidase_su4_actinobac"/>
</dbReference>
<name>A0ABP9FIV4_9ACTN</name>
<dbReference type="RefSeq" id="WP_345583151.1">
    <property type="nucleotide sequence ID" value="NZ_BAABLV010000036.1"/>
</dbReference>
<feature type="transmembrane region" description="Helical" evidence="11">
    <location>
        <begin position="7"/>
        <end position="25"/>
    </location>
</feature>
<evidence type="ECO:0000256" key="9">
    <source>
        <dbReference type="ARBA" id="ARBA00047816"/>
    </source>
</evidence>
<proteinExistence type="inferred from homology"/>
<reference evidence="13" key="1">
    <citation type="journal article" date="2019" name="Int. J. Syst. Evol. Microbiol.">
        <title>The Global Catalogue of Microorganisms (GCM) 10K type strain sequencing project: providing services to taxonomists for standard genome sequencing and annotation.</title>
        <authorList>
            <consortium name="The Broad Institute Genomics Platform"/>
            <consortium name="The Broad Institute Genome Sequencing Center for Infectious Disease"/>
            <person name="Wu L."/>
            <person name="Ma J."/>
        </authorList>
    </citation>
    <scope>NUCLEOTIDE SEQUENCE [LARGE SCALE GENOMIC DNA]</scope>
    <source>
        <strain evidence="13">JCM 19125</strain>
    </source>
</reference>
<evidence type="ECO:0000256" key="7">
    <source>
        <dbReference type="ARBA" id="ARBA00022989"/>
    </source>
</evidence>
<dbReference type="EMBL" id="BAABLV010000036">
    <property type="protein sequence ID" value="GAA4904139.1"/>
    <property type="molecule type" value="Genomic_DNA"/>
</dbReference>
<evidence type="ECO:0000256" key="4">
    <source>
        <dbReference type="ARBA" id="ARBA00022475"/>
    </source>
</evidence>
<dbReference type="Proteomes" id="UP001501521">
    <property type="component" value="Unassembled WGS sequence"/>
</dbReference>
<feature type="transmembrane region" description="Helical" evidence="11">
    <location>
        <begin position="83"/>
        <end position="101"/>
    </location>
</feature>
<keyword evidence="13" id="KW-1185">Reference proteome</keyword>
<evidence type="ECO:0000313" key="13">
    <source>
        <dbReference type="Proteomes" id="UP001501521"/>
    </source>
</evidence>
<evidence type="ECO:0000256" key="8">
    <source>
        <dbReference type="ARBA" id="ARBA00023136"/>
    </source>
</evidence>
<sequence length="132" mass="14671">MKPEKYSFWFVFIFFAIVTPAYWFVSGEVAGTFVLGATGLLGGFIAAFLTLQARNFDPRPEDREDAEVVEGAGDMGFFAPKSIWPFWAAVVTAGICLGPALHQAWITILFMGVGVWACSGWVLEFYRGDYKH</sequence>
<evidence type="ECO:0000256" key="5">
    <source>
        <dbReference type="ARBA" id="ARBA00022692"/>
    </source>
</evidence>
<keyword evidence="6 10" id="KW-1278">Translocase</keyword>
<comment type="catalytic activity">
    <reaction evidence="9 10">
        <text>4 Fe(II)-[cytochrome c] + O2 + 8 H(+)(in) = 4 Fe(III)-[cytochrome c] + 2 H2O + 4 H(+)(out)</text>
        <dbReference type="Rhea" id="RHEA:11436"/>
        <dbReference type="Rhea" id="RHEA-COMP:10350"/>
        <dbReference type="Rhea" id="RHEA-COMP:14399"/>
        <dbReference type="ChEBI" id="CHEBI:15377"/>
        <dbReference type="ChEBI" id="CHEBI:15378"/>
        <dbReference type="ChEBI" id="CHEBI:15379"/>
        <dbReference type="ChEBI" id="CHEBI:29033"/>
        <dbReference type="ChEBI" id="CHEBI:29034"/>
        <dbReference type="EC" id="7.1.1.9"/>
    </reaction>
</comment>
<feature type="transmembrane region" description="Helical" evidence="11">
    <location>
        <begin position="31"/>
        <end position="51"/>
    </location>
</feature>
<comment type="subcellular location">
    <subcellularLocation>
        <location evidence="2">Cell membrane</location>
        <topology evidence="2">Multi-pass membrane protein</topology>
    </subcellularLocation>
</comment>
<keyword evidence="5 11" id="KW-0812">Transmembrane</keyword>
<evidence type="ECO:0000256" key="10">
    <source>
        <dbReference type="PIRNR" id="PIRNR017385"/>
    </source>
</evidence>
<comment type="similarity">
    <text evidence="3 10">Belongs to the cytochrome c oxidase bacterial subunit CtaF family.</text>
</comment>
<evidence type="ECO:0000256" key="11">
    <source>
        <dbReference type="SAM" id="Phobius"/>
    </source>
</evidence>
<organism evidence="12 13">
    <name type="scientific">Tessaracoccus lubricantis</name>
    <dbReference type="NCBI Taxonomy" id="545543"/>
    <lineage>
        <taxon>Bacteria</taxon>
        <taxon>Bacillati</taxon>
        <taxon>Actinomycetota</taxon>
        <taxon>Actinomycetes</taxon>
        <taxon>Propionibacteriales</taxon>
        <taxon>Propionibacteriaceae</taxon>
        <taxon>Tessaracoccus</taxon>
    </lineage>
</organism>
<comment type="caution">
    <text evidence="12">The sequence shown here is derived from an EMBL/GenBank/DDBJ whole genome shotgun (WGS) entry which is preliminary data.</text>
</comment>
<comment type="function">
    <text evidence="1 10">Part of cytochrome c oxidase, its function is unknown.</text>
</comment>
<evidence type="ECO:0000256" key="2">
    <source>
        <dbReference type="ARBA" id="ARBA00004651"/>
    </source>
</evidence>